<comment type="caution">
    <text evidence="2">The sequence shown here is derived from an EMBL/GenBank/DDBJ whole genome shotgun (WGS) entry which is preliminary data.</text>
</comment>
<dbReference type="RefSeq" id="WP_145328093.1">
    <property type="nucleotide sequence ID" value="NZ_VLKR01000011.1"/>
</dbReference>
<dbReference type="AlphaFoldDB" id="A0A562MJ90"/>
<dbReference type="Pfam" id="PF16126">
    <property type="entry name" value="DUF4838"/>
    <property type="match status" value="1"/>
</dbReference>
<protein>
    <submittedName>
        <fullName evidence="2">Uncharacterized protein DUF4838</fullName>
    </submittedName>
</protein>
<dbReference type="InterPro" id="IPR029018">
    <property type="entry name" value="Hex-like_dom2"/>
</dbReference>
<evidence type="ECO:0000256" key="1">
    <source>
        <dbReference type="ARBA" id="ARBA00022801"/>
    </source>
</evidence>
<dbReference type="Proteomes" id="UP000315908">
    <property type="component" value="Unassembled WGS sequence"/>
</dbReference>
<proteinExistence type="predicted"/>
<name>A0A562MJ90_9SPHI</name>
<gene>
    <name evidence="2" type="ORF">IQ31_02402</name>
</gene>
<dbReference type="EMBL" id="VLKR01000011">
    <property type="protein sequence ID" value="TWI19962.1"/>
    <property type="molecule type" value="Genomic_DNA"/>
</dbReference>
<dbReference type="InterPro" id="IPR032287">
    <property type="entry name" value="DUF4838"/>
</dbReference>
<evidence type="ECO:0000313" key="2">
    <source>
        <dbReference type="EMBL" id="TWI19962.1"/>
    </source>
</evidence>
<dbReference type="GO" id="GO:0016787">
    <property type="term" value="F:hydrolase activity"/>
    <property type="evidence" value="ECO:0007669"/>
    <property type="project" value="UniProtKB-KW"/>
</dbReference>
<dbReference type="Gene3D" id="3.30.379.10">
    <property type="entry name" value="Chitobiase/beta-hexosaminidase domain 2-like"/>
    <property type="match status" value="1"/>
</dbReference>
<organism evidence="2 3">
    <name type="scientific">Sphingobacterium siyangense</name>
    <dbReference type="NCBI Taxonomy" id="459529"/>
    <lineage>
        <taxon>Bacteria</taxon>
        <taxon>Pseudomonadati</taxon>
        <taxon>Bacteroidota</taxon>
        <taxon>Sphingobacteriia</taxon>
        <taxon>Sphingobacteriales</taxon>
        <taxon>Sphingobacteriaceae</taxon>
        <taxon>Sphingobacterium</taxon>
    </lineage>
</organism>
<dbReference type="GO" id="GO:0005975">
    <property type="term" value="P:carbohydrate metabolic process"/>
    <property type="evidence" value="ECO:0007669"/>
    <property type="project" value="UniProtKB-ARBA"/>
</dbReference>
<sequence length="546" mass="63381">MNIKIIFAVFFLIIGMHANGAIKIVVNNKANAILVVADQTPFMKRYSENLNNYIFKISATKLNVNRTVSNNSNNIIIRLDPLDKYLQSCPKDAFRFVSNGRNFYIVGKTAIGLEFGIYQFLEEFLNVSWLMPTEIGEYIEKKNSIEIPEIDKIYSPDFKARLLSPINPLANDILGIWGRRNKLFGEIQFHHNMDKISGAKFKGTNQPDFGSQEFYNSSYKNIDGILNQSEVTSFSLGINDSKEFNFKNNQINSLGLRSYSDTYYSWVSNVVNALNKKHKNITYGLLAYYNVFDPPTNISSLPSNVIPYITVERSRWGDKNFLNNYKRAIDLWKTKAKKLGIYDYNYGYCYLLPRIYTTSLEESIQYHYLNNFEYYYSEAYPNFIEGPKYWILAKMLWSTKLDAKSLEEEWARKCVGKNSSVYLLQFYKVLEDYWSIVFKEYNYQSTFLPFNDLTYLNDINESTLKKLDFLLQKTLNSTSNDSEKARATVLIKMWDFQRVSIKLAKDGNIKTFMGMKGNATFKKNINDLNDPINSITARYFRAGLGM</sequence>
<evidence type="ECO:0000313" key="3">
    <source>
        <dbReference type="Proteomes" id="UP000315908"/>
    </source>
</evidence>
<reference evidence="2 3" key="1">
    <citation type="journal article" date="2015" name="Stand. Genomic Sci.">
        <title>Genomic Encyclopedia of Bacterial and Archaeal Type Strains, Phase III: the genomes of soil and plant-associated and newly described type strains.</title>
        <authorList>
            <person name="Whitman W.B."/>
            <person name="Woyke T."/>
            <person name="Klenk H.P."/>
            <person name="Zhou Y."/>
            <person name="Lilburn T.G."/>
            <person name="Beck B.J."/>
            <person name="De Vos P."/>
            <person name="Vandamme P."/>
            <person name="Eisen J.A."/>
            <person name="Garrity G."/>
            <person name="Hugenholtz P."/>
            <person name="Kyrpides N.C."/>
        </authorList>
    </citation>
    <scope>NUCLEOTIDE SEQUENCE [LARGE SCALE GENOMIC DNA]</scope>
    <source>
        <strain evidence="2 3">CGMCC 1.6855</strain>
    </source>
</reference>
<keyword evidence="1" id="KW-0378">Hydrolase</keyword>
<dbReference type="SUPFAM" id="SSF55545">
    <property type="entry name" value="beta-N-acetylhexosaminidase-like domain"/>
    <property type="match status" value="1"/>
</dbReference>
<dbReference type="OrthoDB" id="1099022at2"/>
<accession>A0A562MJ90</accession>